<reference evidence="1 2" key="1">
    <citation type="journal article" date="2021" name="bioRxiv">
        <title>Unraveling nitrogen, sulfur and carbon metabolic pathways and microbial community transcriptional responses to substrate deprivation and toxicity stresses in a bioreactor mimicking anoxic brackish coastal sediment conditions.</title>
        <authorList>
            <person name="Martins P.D."/>
            <person name="Echeveste M.J."/>
            <person name="Arshad A."/>
            <person name="Kurth J."/>
            <person name="Ouboter H."/>
            <person name="Jetten M.S.M."/>
            <person name="Welte C.U."/>
        </authorList>
    </citation>
    <scope>NUCLEOTIDE SEQUENCE [LARGE SCALE GENOMIC DNA]</scope>
    <source>
        <strain evidence="1">MAG_38</strain>
    </source>
</reference>
<evidence type="ECO:0000313" key="2">
    <source>
        <dbReference type="Proteomes" id="UP001197609"/>
    </source>
</evidence>
<proteinExistence type="predicted"/>
<dbReference type="Proteomes" id="UP001197609">
    <property type="component" value="Unassembled WGS sequence"/>
</dbReference>
<accession>A0AAJ1AH53</accession>
<protein>
    <submittedName>
        <fullName evidence="1">DUF1738 domain-containing protein</fullName>
    </submittedName>
</protein>
<name>A0AAJ1AH53_9BACT</name>
<evidence type="ECO:0000313" key="1">
    <source>
        <dbReference type="EMBL" id="MBZ0159101.1"/>
    </source>
</evidence>
<gene>
    <name evidence="1" type="ORF">K8G79_02985</name>
</gene>
<dbReference type="AlphaFoldDB" id="A0AAJ1AH53"/>
<comment type="caution">
    <text evidence="1">The sequence shown here is derived from an EMBL/GenBank/DDBJ whole genome shotgun (WGS) entry which is preliminary data.</text>
</comment>
<organism evidence="1 2">
    <name type="scientific">Candidatus Methylomirabilis tolerans</name>
    <dbReference type="NCBI Taxonomy" id="3123416"/>
    <lineage>
        <taxon>Bacteria</taxon>
        <taxon>Candidatus Methylomirabilota</taxon>
        <taxon>Candidatus Methylomirabilia</taxon>
        <taxon>Candidatus Methylomirabilales</taxon>
        <taxon>Candidatus Methylomirabilaceae</taxon>
        <taxon>Candidatus Methylomirabilis</taxon>
    </lineage>
</organism>
<sequence length="292" mass="31520">MASTTRLDWSLLLHEAVTTPGLILEAYTAFHRFSLGNQLAALSECRTRGIPPGPIATYAGWQAKRRQVRRGERALVLCMPVTLAARPHDKDDVDAENLPVREEAQAGPRTVFIWRARWFVLSQTDGDSVQAEPPLAWDKATALTRLSISEVPFEDLDGNCQGYATGRSVAISPVAQLPFKSLFHELGHILLGHTDRSLHDPTAPPLSLKEAEAEAVALLVLEALELPGAAYCRGYIQHYLSDAAILSASAHRIIQAADAILRAGRPLSSAEEFPEGNGIGSVGLVKGGDGHV</sequence>
<dbReference type="EMBL" id="JAIOIU010000033">
    <property type="protein sequence ID" value="MBZ0159101.1"/>
    <property type="molecule type" value="Genomic_DNA"/>
</dbReference>